<dbReference type="GO" id="GO:0042799">
    <property type="term" value="F:histone H4K20 methyltransferase activity"/>
    <property type="evidence" value="ECO:0007669"/>
    <property type="project" value="TreeGrafter"/>
</dbReference>
<keyword evidence="3" id="KW-1185">Reference proteome</keyword>
<proteinExistence type="predicted"/>
<dbReference type="InterPro" id="IPR046341">
    <property type="entry name" value="SET_dom_sf"/>
</dbReference>
<dbReference type="AlphaFoldDB" id="A0AAW0MHF3"/>
<evidence type="ECO:0000313" key="3">
    <source>
        <dbReference type="Proteomes" id="UP001460270"/>
    </source>
</evidence>
<accession>A0AAW0MHF3</accession>
<dbReference type="GO" id="GO:0005700">
    <property type="term" value="C:polytene chromosome"/>
    <property type="evidence" value="ECO:0007669"/>
    <property type="project" value="TreeGrafter"/>
</dbReference>
<name>A0AAW0MHF3_9GOBI</name>
<dbReference type="InterPro" id="IPR001214">
    <property type="entry name" value="SET_dom"/>
</dbReference>
<dbReference type="GO" id="GO:0043516">
    <property type="term" value="P:regulation of DNA damage response, signal transduction by p53 class mediator"/>
    <property type="evidence" value="ECO:0007669"/>
    <property type="project" value="TreeGrafter"/>
</dbReference>
<sequence>MPKCDQQGNSPAAETECSNLLTDEQKTALAHYLTPTDKVAHAHYRMRDPVNIVNTANLLELVTGGNSDDSDADRSSQKRPHPIHEAENFCSFQQRFPVTLDGKPPNKLARRGAGFGEDRTFYDRWRAQQFKMRETHLLAQWTRRPPTITKVQRIIERQQWHSNCPSAEAIMTKWVPPHKEEVESSATLMKLVRTQKWKYLAVVEPSPKAGVGKGVVTTKKFPKNAIICNYHGDIITGAEGRKRMAQKSDEMGYCFFFKAGAEDLCLDATENSCPCHPDMDTFGRLINHSKKMPNVRPVACLMNFPEGARHVIFFRAMRDLQVNEELLFDSRVRRDSFNGEGAQLTWLDD</sequence>
<dbReference type="EMBL" id="JBBPFD010000285">
    <property type="protein sequence ID" value="KAK7879332.1"/>
    <property type="molecule type" value="Genomic_DNA"/>
</dbReference>
<gene>
    <name evidence="2" type="ORF">WMY93_033889</name>
</gene>
<dbReference type="PANTHER" id="PTHR46167">
    <property type="entry name" value="N-LYSINE METHYLTRANSFERASE KMT5A"/>
    <property type="match status" value="1"/>
</dbReference>
<evidence type="ECO:0000259" key="1">
    <source>
        <dbReference type="PROSITE" id="PS50280"/>
    </source>
</evidence>
<dbReference type="SUPFAM" id="SSF82199">
    <property type="entry name" value="SET domain"/>
    <property type="match status" value="1"/>
</dbReference>
<dbReference type="Proteomes" id="UP001460270">
    <property type="component" value="Unassembled WGS sequence"/>
</dbReference>
<dbReference type="Gene3D" id="2.170.270.10">
    <property type="entry name" value="SET domain"/>
    <property type="match status" value="1"/>
</dbReference>
<dbReference type="GO" id="GO:0005634">
    <property type="term" value="C:nucleus"/>
    <property type="evidence" value="ECO:0007669"/>
    <property type="project" value="TreeGrafter"/>
</dbReference>
<organism evidence="2 3">
    <name type="scientific">Mugilogobius chulae</name>
    <name type="common">yellowstripe goby</name>
    <dbReference type="NCBI Taxonomy" id="88201"/>
    <lineage>
        <taxon>Eukaryota</taxon>
        <taxon>Metazoa</taxon>
        <taxon>Chordata</taxon>
        <taxon>Craniata</taxon>
        <taxon>Vertebrata</taxon>
        <taxon>Euteleostomi</taxon>
        <taxon>Actinopterygii</taxon>
        <taxon>Neopterygii</taxon>
        <taxon>Teleostei</taxon>
        <taxon>Neoteleostei</taxon>
        <taxon>Acanthomorphata</taxon>
        <taxon>Gobiaria</taxon>
        <taxon>Gobiiformes</taxon>
        <taxon>Gobioidei</taxon>
        <taxon>Gobiidae</taxon>
        <taxon>Gobionellinae</taxon>
        <taxon>Mugilogobius</taxon>
    </lineage>
</organism>
<evidence type="ECO:0000313" key="2">
    <source>
        <dbReference type="EMBL" id="KAK7879332.1"/>
    </source>
</evidence>
<feature type="domain" description="SET" evidence="1">
    <location>
        <begin position="195"/>
        <end position="331"/>
    </location>
</feature>
<dbReference type="Pfam" id="PF00856">
    <property type="entry name" value="SET"/>
    <property type="match status" value="1"/>
</dbReference>
<reference evidence="3" key="1">
    <citation type="submission" date="2024-04" db="EMBL/GenBank/DDBJ databases">
        <title>Salinicola lusitanus LLJ914,a marine bacterium isolated from the Okinawa Trough.</title>
        <authorList>
            <person name="Li J."/>
        </authorList>
    </citation>
    <scope>NUCLEOTIDE SEQUENCE [LARGE SCALE GENOMIC DNA]</scope>
</reference>
<dbReference type="PANTHER" id="PTHR46167:SF1">
    <property type="entry name" value="N-LYSINE METHYLTRANSFERASE KMT5A"/>
    <property type="match status" value="1"/>
</dbReference>
<comment type="caution">
    <text evidence="2">The sequence shown here is derived from an EMBL/GenBank/DDBJ whole genome shotgun (WGS) entry which is preliminary data.</text>
</comment>
<dbReference type="InterPro" id="IPR051760">
    <property type="entry name" value="KMT5A"/>
</dbReference>
<dbReference type="PROSITE" id="PS50280">
    <property type="entry name" value="SET"/>
    <property type="match status" value="1"/>
</dbReference>
<dbReference type="SMART" id="SM00317">
    <property type="entry name" value="SET"/>
    <property type="match status" value="1"/>
</dbReference>
<protein>
    <recommendedName>
        <fullName evidence="1">SET domain-containing protein</fullName>
    </recommendedName>
</protein>
<dbReference type="GO" id="GO:0006357">
    <property type="term" value="P:regulation of transcription by RNA polymerase II"/>
    <property type="evidence" value="ECO:0007669"/>
    <property type="project" value="TreeGrafter"/>
</dbReference>